<dbReference type="EC" id="2.1.1.182" evidence="7"/>
<dbReference type="GO" id="GO:0005829">
    <property type="term" value="C:cytosol"/>
    <property type="evidence" value="ECO:0007669"/>
    <property type="project" value="TreeGrafter"/>
</dbReference>
<evidence type="ECO:0000313" key="12">
    <source>
        <dbReference type="Proteomes" id="UP000006052"/>
    </source>
</evidence>
<comment type="function">
    <text evidence="7">Specifically dimethylates two adjacent adenosines (A1518 and A1519) in the loop of a conserved hairpin near the 3'-end of 16S rRNA in the 30S particle. May play a critical role in biogenesis of 30S subunits.</text>
</comment>
<dbReference type="KEGG" id="afd:Alfi_0163"/>
<comment type="caution">
    <text evidence="8">Lacks conserved residue(s) required for the propagation of feature annotation.</text>
</comment>
<feature type="binding site" evidence="7 8">
    <location>
        <position position="210"/>
    </location>
    <ligand>
        <name>S-adenosyl-L-methionine</name>
        <dbReference type="ChEBI" id="CHEBI:59789"/>
    </ligand>
</feature>
<feature type="binding site" evidence="7 8">
    <location>
        <position position="186"/>
    </location>
    <ligand>
        <name>S-adenosyl-L-methionine</name>
        <dbReference type="ChEBI" id="CHEBI:59789"/>
    </ligand>
</feature>
<reference evidence="12" key="1">
    <citation type="journal article" date="2013" name="Stand. Genomic Sci.">
        <title>Complete genome sequence of the bile-resistant pigment-producing anaerobe Alistipes finegoldii type strain (AHN2437(T)).</title>
        <authorList>
            <person name="Mavromatis K."/>
            <person name="Stackebrandt E."/>
            <person name="Munk C."/>
            <person name="Lapidus A."/>
            <person name="Nolan M."/>
            <person name="Lucas S."/>
            <person name="Hammon N."/>
            <person name="Deshpande S."/>
            <person name="Cheng J.F."/>
            <person name="Tapia R."/>
            <person name="Goodwin L.A."/>
            <person name="Pitluck S."/>
            <person name="Liolios K."/>
            <person name="Pagani I."/>
            <person name="Ivanova N."/>
            <person name="Mikhailova N."/>
            <person name="Huntemann M."/>
            <person name="Pati A."/>
            <person name="Chen A."/>
            <person name="Palaniappan K."/>
            <person name="Land M."/>
            <person name="Hauser L."/>
            <person name="Rohde M."/>
            <person name="Gronow S."/>
            <person name="Goker M."/>
            <person name="Detter J.C."/>
            <person name="Bristow J."/>
            <person name="Eisen J.A."/>
            <person name="Markowitz V."/>
            <person name="Hugenholtz P."/>
            <person name="Kyrpides N.C."/>
            <person name="Klenk H.P."/>
            <person name="Woyke T."/>
        </authorList>
    </citation>
    <scope>NUCLEOTIDE SEQUENCE</scope>
    <source>
        <strain evidence="12">DSM 17242 / JCM 16770 / AHN 2437 / CCUG 46020 / CIP 107999</strain>
    </source>
</reference>
<dbReference type="eggNOG" id="COG0030">
    <property type="taxonomic scope" value="Bacteria"/>
</dbReference>
<dbReference type="GO" id="GO:0003723">
    <property type="term" value="F:RNA binding"/>
    <property type="evidence" value="ECO:0007669"/>
    <property type="project" value="UniProtKB-UniRule"/>
</dbReference>
<dbReference type="Gene3D" id="1.10.8.100">
    <property type="entry name" value="Ribosomal RNA adenine dimethylase-like, domain 2"/>
    <property type="match status" value="1"/>
</dbReference>
<feature type="domain" description="Ribosomal RNA adenine methylase transferase N-terminal" evidence="10">
    <location>
        <begin position="152"/>
        <end position="314"/>
    </location>
</feature>
<dbReference type="InterPro" id="IPR011530">
    <property type="entry name" value="rRNA_adenine_dimethylase"/>
</dbReference>
<evidence type="ECO:0000256" key="6">
    <source>
        <dbReference type="ARBA" id="ARBA00022884"/>
    </source>
</evidence>
<dbReference type="CDD" id="cd02440">
    <property type="entry name" value="AdoMet_MTases"/>
    <property type="match status" value="1"/>
</dbReference>
<keyword evidence="4 7" id="KW-0808">Transferase</keyword>
<dbReference type="GO" id="GO:0052908">
    <property type="term" value="F:16S rRNA (adenine(1518)-N(6)/adenine(1519)-N(6))-dimethyltransferase activity"/>
    <property type="evidence" value="ECO:0007669"/>
    <property type="project" value="UniProtKB-EC"/>
</dbReference>
<evidence type="ECO:0000256" key="2">
    <source>
        <dbReference type="ARBA" id="ARBA00022552"/>
    </source>
</evidence>
<organism evidence="11 12">
    <name type="scientific">Alistipes finegoldii (strain DSM 17242 / JCM 16770 / CCUG 46020 / CIP 107999 / KCTC 15236 / AHN 2437)</name>
    <dbReference type="NCBI Taxonomy" id="679935"/>
    <lineage>
        <taxon>Bacteria</taxon>
        <taxon>Pseudomonadati</taxon>
        <taxon>Bacteroidota</taxon>
        <taxon>Bacteroidia</taxon>
        <taxon>Bacteroidales</taxon>
        <taxon>Rikenellaceae</taxon>
        <taxon>Alistipes</taxon>
    </lineage>
</organism>
<dbReference type="PATRIC" id="fig|679935.3.peg.172"/>
<keyword evidence="5 7" id="KW-0949">S-adenosyl-L-methionine</keyword>
<dbReference type="Pfam" id="PF00398">
    <property type="entry name" value="RrnaAD"/>
    <property type="match status" value="1"/>
</dbReference>
<dbReference type="SUPFAM" id="SSF53335">
    <property type="entry name" value="S-adenosyl-L-methionine-dependent methyltransferases"/>
    <property type="match status" value="1"/>
</dbReference>
<evidence type="ECO:0000256" key="1">
    <source>
        <dbReference type="ARBA" id="ARBA00022490"/>
    </source>
</evidence>
<sequence>MSEVRAKKALGQHFLVDLNIARKICDSLSGGEIRLRTAPAVAALPGADGQAAAGRGPEEPETAVIIAAKRGTGNAAETGAAAATGDAAVAVDGRTAEIAAGPDVAAGAGPDVVQSTESGVVAGAGRDVAQETGPEGVSGIEPDVTPDAGQGAKAAGRCDVLEVGCGMGVLTQFLLRRDDIVTYGAEIDPESVEYLHAHYPEFTPRLMEGDFLKMNLRELFPGGLKIIGNFPYNISSQIFFKVLENRDLVPECVGMIQKEVAVRLAEPPGSKEYGILSVLLQAWYDIEYLFTVNETVFNPPPKVKSAVIRLRRNGVERLACDETLFVKVVKASFGQRRKMIRNSLRSVFGNFGGAEHPFFTQRAEQLSVADFVELTDWVAANRT</sequence>
<keyword evidence="2 7" id="KW-0698">rRNA processing</keyword>
<evidence type="ECO:0000256" key="8">
    <source>
        <dbReference type="PROSITE-ProRule" id="PRU01026"/>
    </source>
</evidence>
<dbReference type="InterPro" id="IPR020598">
    <property type="entry name" value="rRNA_Ade_methylase_Trfase_N"/>
</dbReference>
<comment type="subcellular location">
    <subcellularLocation>
        <location evidence="7">Cytoplasm</location>
    </subcellularLocation>
</comment>
<evidence type="ECO:0000259" key="10">
    <source>
        <dbReference type="SMART" id="SM00650"/>
    </source>
</evidence>
<comment type="catalytic activity">
    <reaction evidence="7">
        <text>adenosine(1518)/adenosine(1519) in 16S rRNA + 4 S-adenosyl-L-methionine = N(6)-dimethyladenosine(1518)/N(6)-dimethyladenosine(1519) in 16S rRNA + 4 S-adenosyl-L-homocysteine + 4 H(+)</text>
        <dbReference type="Rhea" id="RHEA:19609"/>
        <dbReference type="Rhea" id="RHEA-COMP:10232"/>
        <dbReference type="Rhea" id="RHEA-COMP:10233"/>
        <dbReference type="ChEBI" id="CHEBI:15378"/>
        <dbReference type="ChEBI" id="CHEBI:57856"/>
        <dbReference type="ChEBI" id="CHEBI:59789"/>
        <dbReference type="ChEBI" id="CHEBI:74411"/>
        <dbReference type="ChEBI" id="CHEBI:74493"/>
        <dbReference type="EC" id="2.1.1.182"/>
    </reaction>
</comment>
<dbReference type="NCBIfam" id="TIGR00755">
    <property type="entry name" value="ksgA"/>
    <property type="match status" value="1"/>
</dbReference>
<protein>
    <recommendedName>
        <fullName evidence="7">Ribosomal RNA small subunit methyltransferase A</fullName>
        <ecNumber evidence="7">2.1.1.182</ecNumber>
    </recommendedName>
    <alternativeName>
        <fullName evidence="7">16S rRNA (adenine(1518)-N(6)/adenine(1519)-N(6))-dimethyltransferase</fullName>
    </alternativeName>
    <alternativeName>
        <fullName evidence="7">16S rRNA dimethyladenosine transferase</fullName>
    </alternativeName>
    <alternativeName>
        <fullName evidence="7">16S rRNA dimethylase</fullName>
    </alternativeName>
    <alternativeName>
        <fullName evidence="7">S-adenosylmethionine-6-N', N'-adenosyl(rRNA) dimethyltransferase</fullName>
    </alternativeName>
</protein>
<feature type="binding site" evidence="7">
    <location>
        <position position="15"/>
    </location>
    <ligand>
        <name>S-adenosyl-L-methionine</name>
        <dbReference type="ChEBI" id="CHEBI:59789"/>
    </ligand>
</feature>
<dbReference type="EMBL" id="CP003274">
    <property type="protein sequence ID" value="AFL76575.1"/>
    <property type="molecule type" value="Genomic_DNA"/>
</dbReference>
<dbReference type="HOGENOM" id="CLU_720870_0_0_10"/>
<dbReference type="HAMAP" id="MF_00607">
    <property type="entry name" value="16SrRNA_methyltr_A"/>
    <property type="match status" value="1"/>
</dbReference>
<dbReference type="InterPro" id="IPR029063">
    <property type="entry name" value="SAM-dependent_MTases_sf"/>
</dbReference>
<accession>I3YHV7</accession>
<dbReference type="Gene3D" id="3.40.50.150">
    <property type="entry name" value="Vaccinia Virus protein VP39"/>
    <property type="match status" value="1"/>
</dbReference>
<dbReference type="AlphaFoldDB" id="I3YHV7"/>
<evidence type="ECO:0000256" key="7">
    <source>
        <dbReference type="HAMAP-Rule" id="MF_00607"/>
    </source>
</evidence>
<gene>
    <name evidence="7" type="primary">rsmA</name>
    <name evidence="7" type="synonym">ksgA</name>
    <name evidence="11" type="ordered locus">Alfi_0163</name>
</gene>
<feature type="binding site" evidence="7 8">
    <location>
        <position position="164"/>
    </location>
    <ligand>
        <name>S-adenosyl-L-methionine</name>
        <dbReference type="ChEBI" id="CHEBI:59789"/>
    </ligand>
</feature>
<comment type="similarity">
    <text evidence="7">Belongs to the class I-like SAM-binding methyltransferase superfamily. rRNA adenine N(6)-methyltransferase family. RsmA subfamily.</text>
</comment>
<dbReference type="SMART" id="SM00650">
    <property type="entry name" value="rADc"/>
    <property type="match status" value="1"/>
</dbReference>
<keyword evidence="3 7" id="KW-0489">Methyltransferase</keyword>
<dbReference type="InterPro" id="IPR001737">
    <property type="entry name" value="KsgA/Erm"/>
</dbReference>
<name>I3YHV7_ALIFI</name>
<dbReference type="PANTHER" id="PTHR11727">
    <property type="entry name" value="DIMETHYLADENOSINE TRANSFERASE"/>
    <property type="match status" value="1"/>
</dbReference>
<keyword evidence="6 7" id="KW-0694">RNA-binding</keyword>
<evidence type="ECO:0000256" key="4">
    <source>
        <dbReference type="ARBA" id="ARBA00022679"/>
    </source>
</evidence>
<feature type="binding site" evidence="7">
    <location>
        <position position="13"/>
    </location>
    <ligand>
        <name>S-adenosyl-L-methionine</name>
        <dbReference type="ChEBI" id="CHEBI:59789"/>
    </ligand>
</feature>
<evidence type="ECO:0000256" key="3">
    <source>
        <dbReference type="ARBA" id="ARBA00022603"/>
    </source>
</evidence>
<dbReference type="STRING" id="679935.Alfi_0163"/>
<dbReference type="InterPro" id="IPR023165">
    <property type="entry name" value="rRNA_Ade_diMease-like_C"/>
</dbReference>
<feature type="region of interest" description="Disordered" evidence="9">
    <location>
        <begin position="129"/>
        <end position="148"/>
    </location>
</feature>
<evidence type="ECO:0000313" key="11">
    <source>
        <dbReference type="EMBL" id="AFL76575.1"/>
    </source>
</evidence>
<keyword evidence="1 7" id="KW-0963">Cytoplasm</keyword>
<dbReference type="PROSITE" id="PS51689">
    <property type="entry name" value="SAM_RNA_A_N6_MT"/>
    <property type="match status" value="1"/>
</dbReference>
<dbReference type="PANTHER" id="PTHR11727:SF7">
    <property type="entry name" value="DIMETHYLADENOSINE TRANSFERASE-RELATED"/>
    <property type="match status" value="1"/>
</dbReference>
<feature type="binding site" evidence="7 8">
    <location>
        <position position="229"/>
    </location>
    <ligand>
        <name>S-adenosyl-L-methionine</name>
        <dbReference type="ChEBI" id="CHEBI:59789"/>
    </ligand>
</feature>
<proteinExistence type="inferred from homology"/>
<evidence type="ECO:0000256" key="5">
    <source>
        <dbReference type="ARBA" id="ARBA00022691"/>
    </source>
</evidence>
<evidence type="ECO:0000256" key="9">
    <source>
        <dbReference type="SAM" id="MobiDB-lite"/>
    </source>
</evidence>
<dbReference type="Proteomes" id="UP000006052">
    <property type="component" value="Chromosome"/>
</dbReference>